<name>A0A9D5DFM4_9CRYT</name>
<organism evidence="1">
    <name type="scientific">Cryptosporidium canis</name>
    <dbReference type="NCBI Taxonomy" id="195482"/>
    <lineage>
        <taxon>Eukaryota</taxon>
        <taxon>Sar</taxon>
        <taxon>Alveolata</taxon>
        <taxon>Apicomplexa</taxon>
        <taxon>Conoidasida</taxon>
        <taxon>Coccidia</taxon>
        <taxon>Eucoccidiorida</taxon>
        <taxon>Eimeriorina</taxon>
        <taxon>Cryptosporidiidae</taxon>
        <taxon>Cryptosporidium</taxon>
    </lineage>
</organism>
<dbReference type="AlphaFoldDB" id="A0A9D5DFM4"/>
<evidence type="ECO:0000313" key="1">
    <source>
        <dbReference type="EMBL" id="KAJ1605681.1"/>
    </source>
</evidence>
<gene>
    <name evidence="1" type="ORF">OJ253_3044</name>
</gene>
<protein>
    <submittedName>
        <fullName evidence="1">Uncharacterized protein</fullName>
    </submittedName>
</protein>
<dbReference type="EMBL" id="JAPCXC010000092">
    <property type="protein sequence ID" value="KAJ1605681.1"/>
    <property type="molecule type" value="Genomic_DNA"/>
</dbReference>
<dbReference type="Proteomes" id="UP001067231">
    <property type="component" value="Unassembled WGS sequence"/>
</dbReference>
<proteinExistence type="predicted"/>
<sequence>MESNLICSIGPEGEISVVDEDLYKELADRTGENPRCVSVGPGGCGGVSGQGRVLIFRGRVGVSGLVQVGSSLGVLDFISAAGGGSVSSSKLNDLCGFLEVVLSGYSKLKAGHFWRHEAGQGGNGSG</sequence>
<reference evidence="1" key="1">
    <citation type="submission" date="2022-10" db="EMBL/GenBank/DDBJ databases">
        <title>Adaptive evolution leads to modifications in subtelomeric GC content in a zoonotic Cryptosporidium species.</title>
        <authorList>
            <person name="Li J."/>
            <person name="Feng Y."/>
            <person name="Xiao L."/>
        </authorList>
    </citation>
    <scope>NUCLEOTIDE SEQUENCE</scope>
    <source>
        <strain evidence="1">33844</strain>
    </source>
</reference>
<comment type="caution">
    <text evidence="1">The sequence shown here is derived from an EMBL/GenBank/DDBJ whole genome shotgun (WGS) entry which is preliminary data.</text>
</comment>
<accession>A0A9D5DFM4</accession>